<keyword evidence="3" id="KW-1185">Reference proteome</keyword>
<sequence>MRRIFPAIRGFKIGVGIHKQQIRSMATASEQTRPDWNNNEDFFSFTRGRFLRDEAGELAQRYLKFDVEELTRIAAAAATGAHHCISVEKFADGMHSRALLLTMDNGVQVVGKILNPNAGRAHFTTASEVATMDFMRNVLGTPVPKVLSWSSTRDNPVGAEYIIMEKLPGIQLDEIWNKLDVAARLKIVKKIAMCQADWTMTSFSQFSSLYYKQDILSAKSLVYTDKDGNQITDSRFAIGLSTSRQNTDDGRKEIEFERGPWKTVEEYEVATGLRELTCIEQFPQHPISPIALYGPGTYRPSKQKKLDAVRGYLKIVKYLLPDDDHHHQSIQTSHIWHNDLHADNIFVNPDDPSEITGFIDWQSSELAPLYDHTIEPYILDYDGPRLDGELLKRPELAEIQKLFDPDPASQKQAESLFVKMSLVSLYRHLIHLTNSRLFQVLEFQQTSRFRLLLFPRNLLVDGEATYLALLAEQQKDWMNLPRVYAEGDPECPLQFSAEELAAIEADSEGAALGITLMQDLQDRAKKVLREVRKDLIREYSSNEKEASEWESAWPFVD</sequence>
<dbReference type="Proteomes" id="UP000224634">
    <property type="component" value="Unassembled WGS sequence"/>
</dbReference>
<dbReference type="PANTHER" id="PTHR36091">
    <property type="entry name" value="ALTERED INHERITANCE OF MITOCHONDRIA PROTEIN 9, MITOCHONDRIAL"/>
    <property type="match status" value="1"/>
</dbReference>
<gene>
    <name evidence="2" type="ORF">AJ80_05466</name>
</gene>
<evidence type="ECO:0000313" key="2">
    <source>
        <dbReference type="EMBL" id="PGH15602.1"/>
    </source>
</evidence>
<dbReference type="InterPro" id="IPR051035">
    <property type="entry name" value="Mito_inheritance_9"/>
</dbReference>
<dbReference type="Gene3D" id="3.90.1200.10">
    <property type="match status" value="1"/>
</dbReference>
<reference evidence="2 3" key="1">
    <citation type="submission" date="2017-10" db="EMBL/GenBank/DDBJ databases">
        <title>Comparative genomics in systemic dimorphic fungi from Ajellomycetaceae.</title>
        <authorList>
            <person name="Munoz J.F."/>
            <person name="Mcewen J.G."/>
            <person name="Clay O.K."/>
            <person name="Cuomo C.A."/>
        </authorList>
    </citation>
    <scope>NUCLEOTIDE SEQUENCE [LARGE SCALE GENOMIC DNA]</scope>
    <source>
        <strain evidence="2 3">UAMH7299</strain>
    </source>
</reference>
<dbReference type="EMBL" id="PDNA01000081">
    <property type="protein sequence ID" value="PGH15602.1"/>
    <property type="molecule type" value="Genomic_DNA"/>
</dbReference>
<protein>
    <recommendedName>
        <fullName evidence="1">Aminoglycoside phosphotransferase domain-containing protein</fullName>
    </recommendedName>
</protein>
<dbReference type="OrthoDB" id="2831558at2759"/>
<proteinExistence type="predicted"/>
<dbReference type="InterPro" id="IPR011009">
    <property type="entry name" value="Kinase-like_dom_sf"/>
</dbReference>
<dbReference type="Pfam" id="PF01636">
    <property type="entry name" value="APH"/>
    <property type="match status" value="1"/>
</dbReference>
<dbReference type="SUPFAM" id="SSF56112">
    <property type="entry name" value="Protein kinase-like (PK-like)"/>
    <property type="match status" value="1"/>
</dbReference>
<accession>A0A2B7Y428</accession>
<dbReference type="GO" id="GO:0005739">
    <property type="term" value="C:mitochondrion"/>
    <property type="evidence" value="ECO:0007669"/>
    <property type="project" value="TreeGrafter"/>
</dbReference>
<dbReference type="InterPro" id="IPR002575">
    <property type="entry name" value="Aminoglycoside_PTrfase"/>
</dbReference>
<feature type="domain" description="Aminoglycoside phosphotransferase" evidence="1">
    <location>
        <begin position="87"/>
        <end position="369"/>
    </location>
</feature>
<dbReference type="AlphaFoldDB" id="A0A2B7Y428"/>
<dbReference type="STRING" id="1447883.A0A2B7Y428"/>
<evidence type="ECO:0000259" key="1">
    <source>
        <dbReference type="Pfam" id="PF01636"/>
    </source>
</evidence>
<name>A0A2B7Y428_POLH7</name>
<dbReference type="PANTHER" id="PTHR36091:SF2">
    <property type="entry name" value="AMINOGLYCOSIDE PHOSPHOTRANSFERASE DOMAIN-CONTAINING PROTEIN"/>
    <property type="match status" value="1"/>
</dbReference>
<evidence type="ECO:0000313" key="3">
    <source>
        <dbReference type="Proteomes" id="UP000224634"/>
    </source>
</evidence>
<comment type="caution">
    <text evidence="2">The sequence shown here is derived from an EMBL/GenBank/DDBJ whole genome shotgun (WGS) entry which is preliminary data.</text>
</comment>
<organism evidence="2 3">
    <name type="scientific">Polytolypa hystricis (strain UAMH7299)</name>
    <dbReference type="NCBI Taxonomy" id="1447883"/>
    <lineage>
        <taxon>Eukaryota</taxon>
        <taxon>Fungi</taxon>
        <taxon>Dikarya</taxon>
        <taxon>Ascomycota</taxon>
        <taxon>Pezizomycotina</taxon>
        <taxon>Eurotiomycetes</taxon>
        <taxon>Eurotiomycetidae</taxon>
        <taxon>Onygenales</taxon>
        <taxon>Onygenales incertae sedis</taxon>
        <taxon>Polytolypa</taxon>
    </lineage>
</organism>